<keyword evidence="4 6" id="KW-1133">Transmembrane helix</keyword>
<dbReference type="Proteomes" id="UP000054350">
    <property type="component" value="Unassembled WGS sequence"/>
</dbReference>
<feature type="transmembrane region" description="Helical" evidence="6">
    <location>
        <begin position="42"/>
        <end position="64"/>
    </location>
</feature>
<gene>
    <name evidence="8" type="ORF">AMAG_08536</name>
    <name evidence="9" type="ORF">AMAG_09947</name>
</gene>
<dbReference type="EMBL" id="GG745342">
    <property type="protein sequence ID" value="KNE63404.1"/>
    <property type="molecule type" value="Genomic_DNA"/>
</dbReference>
<dbReference type="Gene3D" id="1.20.1740.10">
    <property type="entry name" value="Amino acid/polyamine transporter I"/>
    <property type="match status" value="1"/>
</dbReference>
<keyword evidence="5 6" id="KW-0472">Membrane</keyword>
<dbReference type="eggNOG" id="KOG1304">
    <property type="taxonomic scope" value="Eukaryota"/>
</dbReference>
<evidence type="ECO:0000313" key="10">
    <source>
        <dbReference type="Proteomes" id="UP000054350"/>
    </source>
</evidence>
<organism evidence="8 10">
    <name type="scientific">Allomyces macrogynus (strain ATCC 38327)</name>
    <name type="common">Allomyces javanicus var. macrogynus</name>
    <dbReference type="NCBI Taxonomy" id="578462"/>
    <lineage>
        <taxon>Eukaryota</taxon>
        <taxon>Fungi</taxon>
        <taxon>Fungi incertae sedis</taxon>
        <taxon>Blastocladiomycota</taxon>
        <taxon>Blastocladiomycetes</taxon>
        <taxon>Blastocladiales</taxon>
        <taxon>Blastocladiaceae</taxon>
        <taxon>Allomyces</taxon>
    </lineage>
</organism>
<proteinExistence type="inferred from homology"/>
<dbReference type="Pfam" id="PF01490">
    <property type="entry name" value="Aa_trans"/>
    <property type="match status" value="1"/>
</dbReference>
<protein>
    <recommendedName>
        <fullName evidence="7">Amino acid transporter transmembrane domain-containing protein</fullName>
    </recommendedName>
</protein>
<evidence type="ECO:0000256" key="2">
    <source>
        <dbReference type="ARBA" id="ARBA00008066"/>
    </source>
</evidence>
<feature type="transmembrane region" description="Helical" evidence="6">
    <location>
        <begin position="154"/>
        <end position="176"/>
    </location>
</feature>
<comment type="similarity">
    <text evidence="2">Belongs to the amino acid/polyamine transporter 2 family.</text>
</comment>
<feature type="transmembrane region" description="Helical" evidence="6">
    <location>
        <begin position="85"/>
        <end position="110"/>
    </location>
</feature>
<evidence type="ECO:0000256" key="1">
    <source>
        <dbReference type="ARBA" id="ARBA00004141"/>
    </source>
</evidence>
<keyword evidence="3 6" id="KW-0812">Transmembrane</keyword>
<feature type="transmembrane region" description="Helical" evidence="6">
    <location>
        <begin position="354"/>
        <end position="376"/>
    </location>
</feature>
<feature type="transmembrane region" description="Helical" evidence="6">
    <location>
        <begin position="272"/>
        <end position="296"/>
    </location>
</feature>
<reference evidence="8 10" key="1">
    <citation type="submission" date="2009-11" db="EMBL/GenBank/DDBJ databases">
        <title>Annotation of Allomyces macrogynus ATCC 38327.</title>
        <authorList>
            <consortium name="The Broad Institute Genome Sequencing Platform"/>
            <person name="Russ C."/>
            <person name="Cuomo C."/>
            <person name="Burger G."/>
            <person name="Gray M.W."/>
            <person name="Holland P.W.H."/>
            <person name="King N."/>
            <person name="Lang F.B.F."/>
            <person name="Roger A.J."/>
            <person name="Ruiz-Trillo I."/>
            <person name="Young S.K."/>
            <person name="Zeng Q."/>
            <person name="Gargeya S."/>
            <person name="Fitzgerald M."/>
            <person name="Haas B."/>
            <person name="Abouelleil A."/>
            <person name="Alvarado L."/>
            <person name="Arachchi H.M."/>
            <person name="Berlin A."/>
            <person name="Chapman S.B."/>
            <person name="Gearin G."/>
            <person name="Goldberg J."/>
            <person name="Griggs A."/>
            <person name="Gujja S."/>
            <person name="Hansen M."/>
            <person name="Heiman D."/>
            <person name="Howarth C."/>
            <person name="Larimer J."/>
            <person name="Lui A."/>
            <person name="MacDonald P.J.P."/>
            <person name="McCowen C."/>
            <person name="Montmayeur A."/>
            <person name="Murphy C."/>
            <person name="Neiman D."/>
            <person name="Pearson M."/>
            <person name="Priest M."/>
            <person name="Roberts A."/>
            <person name="Saif S."/>
            <person name="Shea T."/>
            <person name="Sisk P."/>
            <person name="Stolte C."/>
            <person name="Sykes S."/>
            <person name="Wortman J."/>
            <person name="Nusbaum C."/>
            <person name="Birren B."/>
        </authorList>
    </citation>
    <scope>NUCLEOTIDE SEQUENCE [LARGE SCALE GENOMIC DNA]</scope>
    <source>
        <strain evidence="8 10">ATCC 38327</strain>
    </source>
</reference>
<dbReference type="GO" id="GO:0005774">
    <property type="term" value="C:vacuolar membrane"/>
    <property type="evidence" value="ECO:0007669"/>
    <property type="project" value="TreeGrafter"/>
</dbReference>
<feature type="transmembrane region" description="Helical" evidence="6">
    <location>
        <begin position="196"/>
        <end position="216"/>
    </location>
</feature>
<name>A0A0L0SLX4_ALLM3</name>
<evidence type="ECO:0000313" key="8">
    <source>
        <dbReference type="EMBL" id="KNE63404.1"/>
    </source>
</evidence>
<feature type="transmembrane region" description="Helical" evidence="6">
    <location>
        <begin position="130"/>
        <end position="147"/>
    </location>
</feature>
<keyword evidence="10" id="KW-1185">Reference proteome</keyword>
<evidence type="ECO:0000256" key="4">
    <source>
        <dbReference type="ARBA" id="ARBA00022989"/>
    </source>
</evidence>
<evidence type="ECO:0000259" key="7">
    <source>
        <dbReference type="Pfam" id="PF01490"/>
    </source>
</evidence>
<reference evidence="10" key="2">
    <citation type="submission" date="2009-11" db="EMBL/GenBank/DDBJ databases">
        <title>The Genome Sequence of Allomyces macrogynus strain ATCC 38327.</title>
        <authorList>
            <consortium name="The Broad Institute Genome Sequencing Platform"/>
            <person name="Russ C."/>
            <person name="Cuomo C."/>
            <person name="Shea T."/>
            <person name="Young S.K."/>
            <person name="Zeng Q."/>
            <person name="Koehrsen M."/>
            <person name="Haas B."/>
            <person name="Borodovsky M."/>
            <person name="Guigo R."/>
            <person name="Alvarado L."/>
            <person name="Berlin A."/>
            <person name="Borenstein D."/>
            <person name="Chen Z."/>
            <person name="Engels R."/>
            <person name="Freedman E."/>
            <person name="Gellesch M."/>
            <person name="Goldberg J."/>
            <person name="Griggs A."/>
            <person name="Gujja S."/>
            <person name="Heiman D."/>
            <person name="Hepburn T."/>
            <person name="Howarth C."/>
            <person name="Jen D."/>
            <person name="Larson L."/>
            <person name="Lewis B."/>
            <person name="Mehta T."/>
            <person name="Park D."/>
            <person name="Pearson M."/>
            <person name="Roberts A."/>
            <person name="Saif S."/>
            <person name="Shenoy N."/>
            <person name="Sisk P."/>
            <person name="Stolte C."/>
            <person name="Sykes S."/>
            <person name="Walk T."/>
            <person name="White J."/>
            <person name="Yandava C."/>
            <person name="Burger G."/>
            <person name="Gray M.W."/>
            <person name="Holland P.W.H."/>
            <person name="King N."/>
            <person name="Lang F.B.F."/>
            <person name="Roger A.J."/>
            <person name="Ruiz-Trillo I."/>
            <person name="Lander E."/>
            <person name="Nusbaum C."/>
        </authorList>
    </citation>
    <scope>NUCLEOTIDE SEQUENCE [LARGE SCALE GENOMIC DNA]</scope>
    <source>
        <strain evidence="10">ATCC 38327</strain>
    </source>
</reference>
<feature type="transmembrane region" description="Helical" evidence="6">
    <location>
        <begin position="331"/>
        <end position="348"/>
    </location>
</feature>
<feature type="transmembrane region" description="Helical" evidence="6">
    <location>
        <begin position="228"/>
        <end position="252"/>
    </location>
</feature>
<accession>A0A0L0SLX4</accession>
<feature type="transmembrane region" description="Helical" evidence="6">
    <location>
        <begin position="388"/>
        <end position="410"/>
    </location>
</feature>
<feature type="domain" description="Amino acid transporter transmembrane" evidence="7">
    <location>
        <begin position="11"/>
        <end position="409"/>
    </location>
</feature>
<comment type="subcellular location">
    <subcellularLocation>
        <location evidence="1">Membrane</location>
        <topology evidence="1">Multi-pass membrane protein</topology>
    </subcellularLocation>
</comment>
<dbReference type="PANTHER" id="PTHR22950:SF666">
    <property type="entry name" value="VACUOLAR AMINO ACID TRANSPORTER 4"/>
    <property type="match status" value="1"/>
</dbReference>
<dbReference type="AlphaFoldDB" id="A0A0L0SLX4"/>
<dbReference type="STRING" id="578462.A0A0L0SLX4"/>
<sequence>MTAGPDVAPGSASALRVFILLLKSNIGTGALFLPGAFGDGGYAFSFVLLIVLAFLSTVGMVLLAQTNQLVPGSFEEMGKKLYGRWLHLLILGSVALAQSGFCSAYTVFIAQNTVEFVRRVSHDAILLKTWHIILIEMAFFIPCSWVRRVENFSAFSLMGNAFVLFGLGVICVSGISHIIDVGHVAEGIVQFNPDKFALYIGTAVYTYEGIGLVIPVSQSMKNPQRFPLVLSLALTVTTAVYLFVASCGYLAWGPDVKPIVLFNLPEGGFTSAIYILYIVAILLSWPLILFPATVIVERLLIPTPPLELEKGAKPVRGADWSPRKRYWAQNAVRTCLVIVIGCIAYAAGEALNKLVSIIGSFGCVPLSFVYPGLLHMRSHPEQGLLGRFTDWFLVVVGTIAMIYVTIMTFMS</sequence>
<dbReference type="EMBL" id="GG745345">
    <property type="protein sequence ID" value="KNE64590.1"/>
    <property type="molecule type" value="Genomic_DNA"/>
</dbReference>
<evidence type="ECO:0000256" key="6">
    <source>
        <dbReference type="SAM" id="Phobius"/>
    </source>
</evidence>
<dbReference type="GO" id="GO:0015179">
    <property type="term" value="F:L-amino acid transmembrane transporter activity"/>
    <property type="evidence" value="ECO:0007669"/>
    <property type="project" value="TreeGrafter"/>
</dbReference>
<evidence type="ECO:0000256" key="5">
    <source>
        <dbReference type="ARBA" id="ARBA00023136"/>
    </source>
</evidence>
<dbReference type="VEuPathDB" id="FungiDB:AMAG_08536"/>
<evidence type="ECO:0000256" key="3">
    <source>
        <dbReference type="ARBA" id="ARBA00022692"/>
    </source>
</evidence>
<dbReference type="OrthoDB" id="1684102at2759"/>
<dbReference type="VEuPathDB" id="FungiDB:AMAG_09947"/>
<evidence type="ECO:0000313" key="9">
    <source>
        <dbReference type="EMBL" id="KNE64590.1"/>
    </source>
</evidence>
<dbReference type="InterPro" id="IPR013057">
    <property type="entry name" value="AA_transpt_TM"/>
</dbReference>
<dbReference type="PANTHER" id="PTHR22950">
    <property type="entry name" value="AMINO ACID TRANSPORTER"/>
    <property type="match status" value="1"/>
</dbReference>